<keyword evidence="1" id="KW-0472">Membrane</keyword>
<gene>
    <name evidence="2" type="ORF">SAMN05421858_0707</name>
</gene>
<sequence length="132" mass="14290">MSNRSVGGYGTADGWATHAPKRAWLLAALIAGKTLDAVSTVTVLHLRDDVFESVWLTRTLMETFGRVEGSLITLILAVVGVAILAESGLIIKRLLPDDWTPDGYPAAFRTTTYLAAGAWYGLLGVHNFLLLF</sequence>
<dbReference type="RefSeq" id="WP_076427972.1">
    <property type="nucleotide sequence ID" value="NZ_FTNO01000001.1"/>
</dbReference>
<evidence type="ECO:0000313" key="2">
    <source>
        <dbReference type="EMBL" id="SIQ89016.1"/>
    </source>
</evidence>
<organism evidence="2 3">
    <name type="scientific">Haladaptatus litoreus</name>
    <dbReference type="NCBI Taxonomy" id="553468"/>
    <lineage>
        <taxon>Archaea</taxon>
        <taxon>Methanobacteriati</taxon>
        <taxon>Methanobacteriota</taxon>
        <taxon>Stenosarchaea group</taxon>
        <taxon>Halobacteria</taxon>
        <taxon>Halobacteriales</taxon>
        <taxon>Haladaptataceae</taxon>
        <taxon>Haladaptatus</taxon>
    </lineage>
</organism>
<name>A0A1N6WGC2_9EURY</name>
<dbReference type="EMBL" id="FTNO01000001">
    <property type="protein sequence ID" value="SIQ89016.1"/>
    <property type="molecule type" value="Genomic_DNA"/>
</dbReference>
<keyword evidence="1" id="KW-0812">Transmembrane</keyword>
<keyword evidence="3" id="KW-1185">Reference proteome</keyword>
<feature type="transmembrane region" description="Helical" evidence="1">
    <location>
        <begin position="71"/>
        <end position="91"/>
    </location>
</feature>
<evidence type="ECO:0000256" key="1">
    <source>
        <dbReference type="SAM" id="Phobius"/>
    </source>
</evidence>
<dbReference type="AlphaFoldDB" id="A0A1N6WGC2"/>
<dbReference type="OrthoDB" id="246302at2157"/>
<feature type="transmembrane region" description="Helical" evidence="1">
    <location>
        <begin position="111"/>
        <end position="131"/>
    </location>
</feature>
<reference evidence="3" key="1">
    <citation type="submission" date="2017-01" db="EMBL/GenBank/DDBJ databases">
        <authorList>
            <person name="Varghese N."/>
            <person name="Submissions S."/>
        </authorList>
    </citation>
    <scope>NUCLEOTIDE SEQUENCE [LARGE SCALE GENOMIC DNA]</scope>
    <source>
        <strain evidence="3">CGMCC 1.7737</strain>
    </source>
</reference>
<protein>
    <recommendedName>
        <fullName evidence="4">DUF5658 domain-containing protein</fullName>
    </recommendedName>
</protein>
<dbReference type="Proteomes" id="UP000186914">
    <property type="component" value="Unassembled WGS sequence"/>
</dbReference>
<evidence type="ECO:0008006" key="4">
    <source>
        <dbReference type="Google" id="ProtNLM"/>
    </source>
</evidence>
<accession>A0A1N6WGC2</accession>
<proteinExistence type="predicted"/>
<evidence type="ECO:0000313" key="3">
    <source>
        <dbReference type="Proteomes" id="UP000186914"/>
    </source>
</evidence>
<keyword evidence="1" id="KW-1133">Transmembrane helix</keyword>